<keyword evidence="2" id="KW-1185">Reference proteome</keyword>
<reference evidence="1 2" key="1">
    <citation type="submission" date="2022-12" db="EMBL/GenBank/DDBJ databases">
        <title>Chromosome-scale assembly of the Ensete ventricosum genome.</title>
        <authorList>
            <person name="Dussert Y."/>
            <person name="Stocks J."/>
            <person name="Wendawek A."/>
            <person name="Woldeyes F."/>
            <person name="Nichols R.A."/>
            <person name="Borrell J.S."/>
        </authorList>
    </citation>
    <scope>NUCLEOTIDE SEQUENCE [LARGE SCALE GENOMIC DNA]</scope>
    <source>
        <strain evidence="2">cv. Maze</strain>
        <tissue evidence="1">Seeds</tissue>
    </source>
</reference>
<proteinExistence type="predicted"/>
<protein>
    <submittedName>
        <fullName evidence="1">Uncharacterized protein</fullName>
    </submittedName>
</protein>
<dbReference type="AlphaFoldDB" id="A0AAV8PZB4"/>
<sequence length="183" mass="20796">MGEPHLLSAFPRAGIPRSRLRLFPQSRAGHDRIRHRLASVFDLILGCSIRLEHATNSAFFKQPLKNVRSEQGFSWGAKCRQDKFAFSLLCLLWFQQLYSQRSVFCLHFLGFQEFYATKLSDCSYCAGEPIPCKCSHRGFQQWWVKAPLGKPRLATACGSGDADARHGARIHGCRRRHGSKKDS</sequence>
<dbReference type="EMBL" id="JAQQAF010000003">
    <property type="protein sequence ID" value="KAJ8498815.1"/>
    <property type="molecule type" value="Genomic_DNA"/>
</dbReference>
<accession>A0AAV8PZB4</accession>
<name>A0AAV8PZB4_ENSVE</name>
<organism evidence="1 2">
    <name type="scientific">Ensete ventricosum</name>
    <name type="common">Abyssinian banana</name>
    <name type="synonym">Musa ensete</name>
    <dbReference type="NCBI Taxonomy" id="4639"/>
    <lineage>
        <taxon>Eukaryota</taxon>
        <taxon>Viridiplantae</taxon>
        <taxon>Streptophyta</taxon>
        <taxon>Embryophyta</taxon>
        <taxon>Tracheophyta</taxon>
        <taxon>Spermatophyta</taxon>
        <taxon>Magnoliopsida</taxon>
        <taxon>Liliopsida</taxon>
        <taxon>Zingiberales</taxon>
        <taxon>Musaceae</taxon>
        <taxon>Ensete</taxon>
    </lineage>
</organism>
<comment type="caution">
    <text evidence="1">The sequence shown here is derived from an EMBL/GenBank/DDBJ whole genome shotgun (WGS) entry which is preliminary data.</text>
</comment>
<gene>
    <name evidence="1" type="ORF">OPV22_009367</name>
</gene>
<evidence type="ECO:0000313" key="1">
    <source>
        <dbReference type="EMBL" id="KAJ8498815.1"/>
    </source>
</evidence>
<dbReference type="Proteomes" id="UP001222027">
    <property type="component" value="Unassembled WGS sequence"/>
</dbReference>
<evidence type="ECO:0000313" key="2">
    <source>
        <dbReference type="Proteomes" id="UP001222027"/>
    </source>
</evidence>